<protein>
    <submittedName>
        <fullName evidence="1">Uncharacterized protein</fullName>
    </submittedName>
</protein>
<name>A0A2N5VMJ0_9BASI</name>
<organism evidence="1 2">
    <name type="scientific">Puccinia coronata f. sp. avenae</name>
    <dbReference type="NCBI Taxonomy" id="200324"/>
    <lineage>
        <taxon>Eukaryota</taxon>
        <taxon>Fungi</taxon>
        <taxon>Dikarya</taxon>
        <taxon>Basidiomycota</taxon>
        <taxon>Pucciniomycotina</taxon>
        <taxon>Pucciniomycetes</taxon>
        <taxon>Pucciniales</taxon>
        <taxon>Pucciniaceae</taxon>
        <taxon>Puccinia</taxon>
    </lineage>
</organism>
<sequence length="51" mass="5492">MALDVLSCPAPTGVSLTQLNQKELKIKLAALAQHTRAFLASLKTTSREIVL</sequence>
<evidence type="ECO:0000313" key="1">
    <source>
        <dbReference type="EMBL" id="PLW51223.1"/>
    </source>
</evidence>
<gene>
    <name evidence="1" type="ORF">PCASD_00966</name>
</gene>
<evidence type="ECO:0000313" key="2">
    <source>
        <dbReference type="Proteomes" id="UP000235392"/>
    </source>
</evidence>
<dbReference type="AlphaFoldDB" id="A0A2N5VMJ0"/>
<accession>A0A2N5VMJ0</accession>
<dbReference type="EMBL" id="PGCI01000006">
    <property type="protein sequence ID" value="PLW51223.1"/>
    <property type="molecule type" value="Genomic_DNA"/>
</dbReference>
<comment type="caution">
    <text evidence="1">The sequence shown here is derived from an EMBL/GenBank/DDBJ whole genome shotgun (WGS) entry which is preliminary data.</text>
</comment>
<proteinExistence type="predicted"/>
<reference evidence="1 2" key="1">
    <citation type="submission" date="2017-11" db="EMBL/GenBank/DDBJ databases">
        <title>De novo assembly and phasing of dikaryotic genomes from two isolates of Puccinia coronata f. sp. avenae, the causal agent of oat crown rust.</title>
        <authorList>
            <person name="Miller M.E."/>
            <person name="Zhang Y."/>
            <person name="Omidvar V."/>
            <person name="Sperschneider J."/>
            <person name="Schwessinger B."/>
            <person name="Raley C."/>
            <person name="Palmer J.M."/>
            <person name="Garnica D."/>
            <person name="Upadhyaya N."/>
            <person name="Rathjen J."/>
            <person name="Taylor J.M."/>
            <person name="Park R.F."/>
            <person name="Dodds P.N."/>
            <person name="Hirsch C.D."/>
            <person name="Kianian S.F."/>
            <person name="Figueroa M."/>
        </authorList>
    </citation>
    <scope>NUCLEOTIDE SEQUENCE [LARGE SCALE GENOMIC DNA]</scope>
    <source>
        <strain evidence="1">12SD80</strain>
    </source>
</reference>
<dbReference type="Proteomes" id="UP000235392">
    <property type="component" value="Unassembled WGS sequence"/>
</dbReference>